<feature type="coiled-coil region" evidence="5">
    <location>
        <begin position="380"/>
        <end position="453"/>
    </location>
</feature>
<feature type="region of interest" description="Disordered" evidence="6">
    <location>
        <begin position="513"/>
        <end position="571"/>
    </location>
</feature>
<evidence type="ECO:0000256" key="4">
    <source>
        <dbReference type="ARBA" id="ARBA00023136"/>
    </source>
</evidence>
<name>A0AAV1QMX8_9ROSI</name>
<dbReference type="Pfam" id="PF04576">
    <property type="entry name" value="Zein-binding"/>
    <property type="match status" value="1"/>
</dbReference>
<protein>
    <recommendedName>
        <fullName evidence="8">GTD-binding domain-containing protein</fullName>
    </recommendedName>
</protein>
<evidence type="ECO:0000256" key="1">
    <source>
        <dbReference type="ARBA" id="ARBA00004167"/>
    </source>
</evidence>
<evidence type="ECO:0000256" key="3">
    <source>
        <dbReference type="ARBA" id="ARBA00022989"/>
    </source>
</evidence>
<evidence type="ECO:0000256" key="6">
    <source>
        <dbReference type="SAM" id="MobiDB-lite"/>
    </source>
</evidence>
<keyword evidence="4 7" id="KW-0472">Membrane</keyword>
<keyword evidence="10" id="KW-1185">Reference proteome</keyword>
<keyword evidence="5" id="KW-0175">Coiled coil</keyword>
<dbReference type="EMBL" id="CAWUPB010000030">
    <property type="protein sequence ID" value="CAK7322918.1"/>
    <property type="molecule type" value="Genomic_DNA"/>
</dbReference>
<dbReference type="GO" id="GO:0016020">
    <property type="term" value="C:membrane"/>
    <property type="evidence" value="ECO:0007669"/>
    <property type="project" value="UniProtKB-SubCell"/>
</dbReference>
<evidence type="ECO:0000313" key="9">
    <source>
        <dbReference type="EMBL" id="CAK7322918.1"/>
    </source>
</evidence>
<organism evidence="9 10">
    <name type="scientific">Dovyalis caffra</name>
    <dbReference type="NCBI Taxonomy" id="77055"/>
    <lineage>
        <taxon>Eukaryota</taxon>
        <taxon>Viridiplantae</taxon>
        <taxon>Streptophyta</taxon>
        <taxon>Embryophyta</taxon>
        <taxon>Tracheophyta</taxon>
        <taxon>Spermatophyta</taxon>
        <taxon>Magnoliopsida</taxon>
        <taxon>eudicotyledons</taxon>
        <taxon>Gunneridae</taxon>
        <taxon>Pentapetalae</taxon>
        <taxon>rosids</taxon>
        <taxon>fabids</taxon>
        <taxon>Malpighiales</taxon>
        <taxon>Salicaceae</taxon>
        <taxon>Flacourtieae</taxon>
        <taxon>Dovyalis</taxon>
    </lineage>
</organism>
<sequence length="630" mass="70775">MPKRSFKCFVEQELGELPLFLIHAVLEWVLIAVLFIDGFLAFFANEFAKFFELKIPCLLCTRIDHVVVRRDADFYYNESICETHKKEVAGLAFCHVHKKLSDIRKMCEGCLLSFAAEKESDCDTYKPPVGVPRKDIELFVDDDHDIHSRLPTGGKDNMLPAEKSSLHQCSCCGDPLKVKSYSKGKIAGILSQAPTPSPRAPFVSVRNDGSRKLDLSHVQYTELKFSENDSELHEDEDVSNAARDKQFPSFFFNDLINLVDGIFVPVREDVKAAMVPLLTEAENMNEDRTPTLSRGNRFFGIPLTDSAAASPRAFTRFPRKSLLDKTEYASEFTELTSLSNEVDSDSILQHLKKQVRLDRKSLMALYMELDEERSASAVAANNAMAMITRLQAEKAAVQMEALQYQRMMEEQAEYDQEALQATMDIVSKREEQIKALEVELMAYREKYGVLMEQGLTGSGDEINEDYHELKQRSHSSYNETYECLSPTYGSTEGQNIPANVCHQSWFTSFMDDENEGETEDKSLKGIRGKKPPRLGRLKNLEKNAHISSDDGGSSSQSSSDDVSDLEKVTEQEREANLVKEFSHLHGPAKALEAEGGFLKLAGHTLQNGSEVITDSLQKICHLVTTGDHDA</sequence>
<dbReference type="InterPro" id="IPR039306">
    <property type="entry name" value="MYOB"/>
</dbReference>
<dbReference type="PROSITE" id="PS51775">
    <property type="entry name" value="GTD_BINDING"/>
    <property type="match status" value="1"/>
</dbReference>
<keyword evidence="2 7" id="KW-0812">Transmembrane</keyword>
<feature type="compositionally biased region" description="Low complexity" evidence="6">
    <location>
        <begin position="549"/>
        <end position="560"/>
    </location>
</feature>
<evidence type="ECO:0000256" key="2">
    <source>
        <dbReference type="ARBA" id="ARBA00022692"/>
    </source>
</evidence>
<keyword evidence="3 7" id="KW-1133">Transmembrane helix</keyword>
<feature type="compositionally biased region" description="Basic and acidic residues" evidence="6">
    <location>
        <begin position="538"/>
        <end position="548"/>
    </location>
</feature>
<dbReference type="PANTHER" id="PTHR31448:SF9">
    <property type="entry name" value="MYOSIN-BINDING PROTEIN 6-RELATED"/>
    <property type="match status" value="1"/>
</dbReference>
<dbReference type="Proteomes" id="UP001314170">
    <property type="component" value="Unassembled WGS sequence"/>
</dbReference>
<evidence type="ECO:0000313" key="10">
    <source>
        <dbReference type="Proteomes" id="UP001314170"/>
    </source>
</evidence>
<dbReference type="PANTHER" id="PTHR31448">
    <property type="entry name" value="MYOSIN-BINDING PROTEIN 2"/>
    <property type="match status" value="1"/>
</dbReference>
<feature type="domain" description="GTD-binding" evidence="8">
    <location>
        <begin position="346"/>
        <end position="444"/>
    </location>
</feature>
<feature type="compositionally biased region" description="Basic residues" evidence="6">
    <location>
        <begin position="524"/>
        <end position="536"/>
    </location>
</feature>
<evidence type="ECO:0000256" key="7">
    <source>
        <dbReference type="SAM" id="Phobius"/>
    </source>
</evidence>
<comment type="caution">
    <text evidence="9">The sequence shown here is derived from an EMBL/GenBank/DDBJ whole genome shotgun (WGS) entry which is preliminary data.</text>
</comment>
<dbReference type="InterPro" id="IPR007656">
    <property type="entry name" value="GTD-bd"/>
</dbReference>
<comment type="subcellular location">
    <subcellularLocation>
        <location evidence="1">Membrane</location>
        <topology evidence="1">Single-pass membrane protein</topology>
    </subcellularLocation>
</comment>
<evidence type="ECO:0000259" key="8">
    <source>
        <dbReference type="PROSITE" id="PS51775"/>
    </source>
</evidence>
<proteinExistence type="predicted"/>
<reference evidence="9 10" key="1">
    <citation type="submission" date="2024-01" db="EMBL/GenBank/DDBJ databases">
        <authorList>
            <person name="Waweru B."/>
        </authorList>
    </citation>
    <scope>NUCLEOTIDE SEQUENCE [LARGE SCALE GENOMIC DNA]</scope>
</reference>
<dbReference type="AlphaFoldDB" id="A0AAV1QMX8"/>
<evidence type="ECO:0000256" key="5">
    <source>
        <dbReference type="SAM" id="Coils"/>
    </source>
</evidence>
<gene>
    <name evidence="9" type="ORF">DCAF_LOCUS531</name>
</gene>
<accession>A0AAV1QMX8</accession>
<dbReference type="GO" id="GO:0080115">
    <property type="term" value="F:myosin XI tail binding"/>
    <property type="evidence" value="ECO:0007669"/>
    <property type="project" value="UniProtKB-ARBA"/>
</dbReference>
<feature type="transmembrane region" description="Helical" evidence="7">
    <location>
        <begin position="20"/>
        <end position="44"/>
    </location>
</feature>